<accession>A0A4Q2UFU4</accession>
<protein>
    <submittedName>
        <fullName evidence="4">GNAT family N-acetyltransferase</fullName>
    </submittedName>
</protein>
<name>A0A4Q2UFU4_9HYPH</name>
<dbReference type="Gene3D" id="3.40.630.30">
    <property type="match status" value="1"/>
</dbReference>
<dbReference type="AlphaFoldDB" id="A0A4Q2UFU4"/>
<proteinExistence type="predicted"/>
<dbReference type="CDD" id="cd04301">
    <property type="entry name" value="NAT_SF"/>
    <property type="match status" value="1"/>
</dbReference>
<dbReference type="Proteomes" id="UP000290759">
    <property type="component" value="Unassembled WGS sequence"/>
</dbReference>
<dbReference type="GO" id="GO:0016747">
    <property type="term" value="F:acyltransferase activity, transferring groups other than amino-acyl groups"/>
    <property type="evidence" value="ECO:0007669"/>
    <property type="project" value="InterPro"/>
</dbReference>
<keyword evidence="5" id="KW-1185">Reference proteome</keyword>
<evidence type="ECO:0000256" key="2">
    <source>
        <dbReference type="ARBA" id="ARBA00023315"/>
    </source>
</evidence>
<organism evidence="4 5">
    <name type="scientific">Lichenibacterium minor</name>
    <dbReference type="NCBI Taxonomy" id="2316528"/>
    <lineage>
        <taxon>Bacteria</taxon>
        <taxon>Pseudomonadati</taxon>
        <taxon>Pseudomonadota</taxon>
        <taxon>Alphaproteobacteria</taxon>
        <taxon>Hyphomicrobiales</taxon>
        <taxon>Lichenihabitantaceae</taxon>
        <taxon>Lichenibacterium</taxon>
    </lineage>
</organism>
<dbReference type="OrthoDB" id="7572372at2"/>
<keyword evidence="2" id="KW-0012">Acyltransferase</keyword>
<reference evidence="4 5" key="1">
    <citation type="submission" date="2018-12" db="EMBL/GenBank/DDBJ databases">
        <authorList>
            <person name="Grouzdev D.S."/>
            <person name="Krutkina M.S."/>
        </authorList>
    </citation>
    <scope>NUCLEOTIDE SEQUENCE [LARGE SCALE GENOMIC DNA]</scope>
    <source>
        <strain evidence="4 5">RmlP026</strain>
    </source>
</reference>
<dbReference type="InterPro" id="IPR050832">
    <property type="entry name" value="Bact_Acetyltransf"/>
</dbReference>
<keyword evidence="1 4" id="KW-0808">Transferase</keyword>
<evidence type="ECO:0000313" key="5">
    <source>
        <dbReference type="Proteomes" id="UP000290759"/>
    </source>
</evidence>
<dbReference type="PANTHER" id="PTHR43877:SF2">
    <property type="entry name" value="AMINOALKYLPHOSPHONATE N-ACETYLTRANSFERASE-RELATED"/>
    <property type="match status" value="1"/>
</dbReference>
<sequence length="159" mass="17865">MSFETVQLRPAAQVDVPALVRLLQRTWLVAWAPEVPFEAVQMFASCNPAKTHAEDGWPSFTVATCDGVLVGMSHVDADCIEDVHVDPKAWGRGIGAKLMDDAESVIARSHAYARLEVRAFNERARAFYLHRGWTDHRRYPGTECGSPVENFEMRKVLRP</sequence>
<reference evidence="4 5" key="2">
    <citation type="submission" date="2019-02" db="EMBL/GenBank/DDBJ databases">
        <title>'Lichenibacterium ramalinii' gen. nov. sp. nov., 'Lichenibacterium minor' gen. nov. sp. nov.</title>
        <authorList>
            <person name="Pankratov T."/>
        </authorList>
    </citation>
    <scope>NUCLEOTIDE SEQUENCE [LARGE SCALE GENOMIC DNA]</scope>
    <source>
        <strain evidence="4 5">RmlP026</strain>
    </source>
</reference>
<dbReference type="EMBL" id="QYBB01000002">
    <property type="protein sequence ID" value="RYC33625.1"/>
    <property type="molecule type" value="Genomic_DNA"/>
</dbReference>
<dbReference type="InterPro" id="IPR000182">
    <property type="entry name" value="GNAT_dom"/>
</dbReference>
<dbReference type="RefSeq" id="WP_129223691.1">
    <property type="nucleotide sequence ID" value="NZ_QYBB01000002.1"/>
</dbReference>
<gene>
    <name evidence="4" type="ORF">D3273_03960</name>
</gene>
<evidence type="ECO:0000313" key="4">
    <source>
        <dbReference type="EMBL" id="RYC33625.1"/>
    </source>
</evidence>
<evidence type="ECO:0000256" key="1">
    <source>
        <dbReference type="ARBA" id="ARBA00022679"/>
    </source>
</evidence>
<comment type="caution">
    <text evidence="4">The sequence shown here is derived from an EMBL/GenBank/DDBJ whole genome shotgun (WGS) entry which is preliminary data.</text>
</comment>
<feature type="domain" description="N-acetyltransferase" evidence="3">
    <location>
        <begin position="6"/>
        <end position="158"/>
    </location>
</feature>
<dbReference type="PROSITE" id="PS51186">
    <property type="entry name" value="GNAT"/>
    <property type="match status" value="1"/>
</dbReference>
<dbReference type="InterPro" id="IPR016181">
    <property type="entry name" value="Acyl_CoA_acyltransferase"/>
</dbReference>
<dbReference type="Pfam" id="PF00583">
    <property type="entry name" value="Acetyltransf_1"/>
    <property type="match status" value="1"/>
</dbReference>
<dbReference type="SUPFAM" id="SSF55729">
    <property type="entry name" value="Acyl-CoA N-acyltransferases (Nat)"/>
    <property type="match status" value="1"/>
</dbReference>
<evidence type="ECO:0000259" key="3">
    <source>
        <dbReference type="PROSITE" id="PS51186"/>
    </source>
</evidence>
<dbReference type="PANTHER" id="PTHR43877">
    <property type="entry name" value="AMINOALKYLPHOSPHONATE N-ACETYLTRANSFERASE-RELATED-RELATED"/>
    <property type="match status" value="1"/>
</dbReference>